<feature type="non-terminal residue" evidence="2">
    <location>
        <position position="1"/>
    </location>
</feature>
<feature type="signal peptide" evidence="1">
    <location>
        <begin position="1"/>
        <end position="17"/>
    </location>
</feature>
<evidence type="ECO:0000313" key="3">
    <source>
        <dbReference type="Proteomes" id="UP000837857"/>
    </source>
</evidence>
<organism evidence="2 3">
    <name type="scientific">Iphiclides podalirius</name>
    <name type="common">scarce swallowtail</name>
    <dbReference type="NCBI Taxonomy" id="110791"/>
    <lineage>
        <taxon>Eukaryota</taxon>
        <taxon>Metazoa</taxon>
        <taxon>Ecdysozoa</taxon>
        <taxon>Arthropoda</taxon>
        <taxon>Hexapoda</taxon>
        <taxon>Insecta</taxon>
        <taxon>Pterygota</taxon>
        <taxon>Neoptera</taxon>
        <taxon>Endopterygota</taxon>
        <taxon>Lepidoptera</taxon>
        <taxon>Glossata</taxon>
        <taxon>Ditrysia</taxon>
        <taxon>Papilionoidea</taxon>
        <taxon>Papilionidae</taxon>
        <taxon>Papilioninae</taxon>
        <taxon>Iphiclides</taxon>
    </lineage>
</organism>
<evidence type="ECO:0000313" key="2">
    <source>
        <dbReference type="EMBL" id="CAH2039945.1"/>
    </source>
</evidence>
<gene>
    <name evidence="2" type="ORF">IPOD504_LOCUS2136</name>
</gene>
<sequence>MFVLTFVSRCLLEAVAGFDDAGYGEWAGGGGRGGRGRGVRAGAVAPQYAKGRAREWSPLSAKSGAAAECDASVPPAMATLGLSKVFILDKYFTELQKFWETEKKLQGERACSAYAAPICVCCDGPLVSAPPRRKLHISPAVNAYSTAGHLSPPIYVRRAAAPSRAALFTIYYESIVTHRPRLV</sequence>
<name>A0ABN8HQX5_9NEOP</name>
<proteinExistence type="predicted"/>
<reference evidence="2" key="1">
    <citation type="submission" date="2022-03" db="EMBL/GenBank/DDBJ databases">
        <authorList>
            <person name="Martin H S."/>
        </authorList>
    </citation>
    <scope>NUCLEOTIDE SEQUENCE</scope>
</reference>
<keyword evidence="1" id="KW-0732">Signal</keyword>
<keyword evidence="3" id="KW-1185">Reference proteome</keyword>
<evidence type="ECO:0000256" key="1">
    <source>
        <dbReference type="SAM" id="SignalP"/>
    </source>
</evidence>
<protein>
    <submittedName>
        <fullName evidence="2">Uncharacterized protein</fullName>
    </submittedName>
</protein>
<feature type="chain" id="PRO_5045907427" evidence="1">
    <location>
        <begin position="18"/>
        <end position="183"/>
    </location>
</feature>
<accession>A0ABN8HQX5</accession>
<dbReference type="Proteomes" id="UP000837857">
    <property type="component" value="Chromosome 11"/>
</dbReference>
<dbReference type="EMBL" id="OW152823">
    <property type="protein sequence ID" value="CAH2039945.1"/>
    <property type="molecule type" value="Genomic_DNA"/>
</dbReference>